<feature type="transmembrane region" description="Helical" evidence="7">
    <location>
        <begin position="139"/>
        <end position="158"/>
    </location>
</feature>
<dbReference type="PANTHER" id="PTHR31326">
    <property type="entry name" value="PROTEIN CLT2, CHLOROPLASTIC"/>
    <property type="match status" value="1"/>
</dbReference>
<evidence type="ECO:0000256" key="1">
    <source>
        <dbReference type="ARBA" id="ARBA00004141"/>
    </source>
</evidence>
<keyword evidence="9" id="KW-1185">Reference proteome</keyword>
<dbReference type="GO" id="GO:0016020">
    <property type="term" value="C:membrane"/>
    <property type="evidence" value="ECO:0007669"/>
    <property type="project" value="UniProtKB-SubCell"/>
</dbReference>
<dbReference type="AlphaFoldDB" id="A0AA88R962"/>
<feature type="transmembrane region" description="Helical" evidence="7">
    <location>
        <begin position="178"/>
        <end position="196"/>
    </location>
</feature>
<feature type="transmembrane region" description="Helical" evidence="7">
    <location>
        <begin position="107"/>
        <end position="127"/>
    </location>
</feature>
<feature type="transmembrane region" description="Helical" evidence="7">
    <location>
        <begin position="202"/>
        <end position="218"/>
    </location>
</feature>
<keyword evidence="4 7" id="KW-0812">Transmembrane</keyword>
<proteinExistence type="inferred from homology"/>
<dbReference type="EMBL" id="JAVXUO010001977">
    <property type="protein sequence ID" value="KAK2977556.1"/>
    <property type="molecule type" value="Genomic_DNA"/>
</dbReference>
<accession>A0AA88R962</accession>
<sequence length="257" mass="27709">MSLPCRRIAAGATASRQPNLHAPIREAAEWLAVSRGGTDQRPRIVLKSRRQSRPLWLVEAVPWGSTWVGSEGEDEEGKKASVTVCSCVVVGKSCETGRDDQAGHGKVEVLAAAAVTVVLGVGNRVLYKLALVPLKQYPFFLAQLATFGYVVVYFSILYLRYHAGLVTDEMLSLPKTPYLAVGLLEALGAVCGMAAGASFQRPLSVLVIVLTLTYSFLVKKLTCTRAFLSGNFSCHVFSLGGDIDSISYLGAFWLPLV</sequence>
<keyword evidence="3" id="KW-0813">Transport</keyword>
<evidence type="ECO:0000256" key="5">
    <source>
        <dbReference type="ARBA" id="ARBA00022989"/>
    </source>
</evidence>
<dbReference type="Pfam" id="PF08627">
    <property type="entry name" value="CRT-like"/>
    <property type="match status" value="1"/>
</dbReference>
<dbReference type="Proteomes" id="UP001187471">
    <property type="component" value="Unassembled WGS sequence"/>
</dbReference>
<evidence type="ECO:0000256" key="7">
    <source>
        <dbReference type="SAM" id="Phobius"/>
    </source>
</evidence>
<keyword evidence="5 7" id="KW-1133">Transmembrane helix</keyword>
<evidence type="ECO:0000313" key="9">
    <source>
        <dbReference type="Proteomes" id="UP001187471"/>
    </source>
</evidence>
<evidence type="ECO:0000256" key="6">
    <source>
        <dbReference type="ARBA" id="ARBA00023136"/>
    </source>
</evidence>
<dbReference type="PANTHER" id="PTHR31326:SF3">
    <property type="entry name" value="PROTEIN CLT3, CHLOROPLASTIC"/>
    <property type="match status" value="1"/>
</dbReference>
<comment type="caution">
    <text evidence="8">The sequence shown here is derived from an EMBL/GenBank/DDBJ whole genome shotgun (WGS) entry which is preliminary data.</text>
</comment>
<organism evidence="8 9">
    <name type="scientific">Escallonia rubra</name>
    <dbReference type="NCBI Taxonomy" id="112253"/>
    <lineage>
        <taxon>Eukaryota</taxon>
        <taxon>Viridiplantae</taxon>
        <taxon>Streptophyta</taxon>
        <taxon>Embryophyta</taxon>
        <taxon>Tracheophyta</taxon>
        <taxon>Spermatophyta</taxon>
        <taxon>Magnoliopsida</taxon>
        <taxon>eudicotyledons</taxon>
        <taxon>Gunneridae</taxon>
        <taxon>Pentapetalae</taxon>
        <taxon>asterids</taxon>
        <taxon>campanulids</taxon>
        <taxon>Escalloniales</taxon>
        <taxon>Escalloniaceae</taxon>
        <taxon>Escallonia</taxon>
    </lineage>
</organism>
<keyword evidence="6 7" id="KW-0472">Membrane</keyword>
<reference evidence="8" key="1">
    <citation type="submission" date="2022-12" db="EMBL/GenBank/DDBJ databases">
        <title>Draft genome assemblies for two species of Escallonia (Escalloniales).</title>
        <authorList>
            <person name="Chanderbali A."/>
            <person name="Dervinis C."/>
            <person name="Anghel I."/>
            <person name="Soltis D."/>
            <person name="Soltis P."/>
            <person name="Zapata F."/>
        </authorList>
    </citation>
    <scope>NUCLEOTIDE SEQUENCE</scope>
    <source>
        <strain evidence="8">UCBG92.1500</strain>
        <tissue evidence="8">Leaf</tissue>
    </source>
</reference>
<protein>
    <submittedName>
        <fullName evidence="8">Uncharacterized protein</fullName>
    </submittedName>
</protein>
<gene>
    <name evidence="8" type="ORF">RJ640_018198</name>
</gene>
<evidence type="ECO:0000313" key="8">
    <source>
        <dbReference type="EMBL" id="KAK2977556.1"/>
    </source>
</evidence>
<comment type="subcellular location">
    <subcellularLocation>
        <location evidence="1">Membrane</location>
        <topology evidence="1">Multi-pass membrane protein</topology>
    </subcellularLocation>
</comment>
<evidence type="ECO:0000256" key="4">
    <source>
        <dbReference type="ARBA" id="ARBA00022692"/>
    </source>
</evidence>
<dbReference type="InterPro" id="IPR013936">
    <property type="entry name" value="CRT-like"/>
</dbReference>
<comment type="similarity">
    <text evidence="2">Belongs to the CRT-like transporter family.</text>
</comment>
<name>A0AA88R962_9ASTE</name>
<evidence type="ECO:0000256" key="2">
    <source>
        <dbReference type="ARBA" id="ARBA00006690"/>
    </source>
</evidence>
<evidence type="ECO:0000256" key="3">
    <source>
        <dbReference type="ARBA" id="ARBA00022448"/>
    </source>
</evidence>